<feature type="compositionally biased region" description="Basic residues" evidence="1">
    <location>
        <begin position="193"/>
        <end position="204"/>
    </location>
</feature>
<evidence type="ECO:0000313" key="4">
    <source>
        <dbReference type="Proteomes" id="UP000663869"/>
    </source>
</evidence>
<keyword evidence="2" id="KW-0472">Membrane</keyword>
<keyword evidence="2" id="KW-1133">Transmembrane helix</keyword>
<protein>
    <submittedName>
        <fullName evidence="3">Uncharacterized protein</fullName>
    </submittedName>
</protein>
<sequence>MYTYINERDLPNEPNTYHHFVEDMKSFRLVPVFVLTLFIFTISHTLPVEHQTEDDFPETTNNEIKHFEQHPNLNRVQDHQVLEDEKHYLSETDHVLRQKRAQNWFNGKTDTNSGSARAAFRKAKDQNGIPRSKKPVQQYYVPDKHDPKKNLRQYDYINSYGEKISIRKDIPIKFADGGYQGPHYNAGPTGGKLKQHHHFPSRQG</sequence>
<gene>
    <name evidence="3" type="ORF">FME351_LOCUS24355</name>
</gene>
<dbReference type="EMBL" id="CAJNYU010003209">
    <property type="protein sequence ID" value="CAF3648379.1"/>
    <property type="molecule type" value="Genomic_DNA"/>
</dbReference>
<evidence type="ECO:0000256" key="2">
    <source>
        <dbReference type="SAM" id="Phobius"/>
    </source>
</evidence>
<dbReference type="Proteomes" id="UP000663869">
    <property type="component" value="Unassembled WGS sequence"/>
</dbReference>
<comment type="caution">
    <text evidence="3">The sequence shown here is derived from an EMBL/GenBank/DDBJ whole genome shotgun (WGS) entry which is preliminary data.</text>
</comment>
<organism evidence="3 4">
    <name type="scientific">Rotaria socialis</name>
    <dbReference type="NCBI Taxonomy" id="392032"/>
    <lineage>
        <taxon>Eukaryota</taxon>
        <taxon>Metazoa</taxon>
        <taxon>Spiralia</taxon>
        <taxon>Gnathifera</taxon>
        <taxon>Rotifera</taxon>
        <taxon>Eurotatoria</taxon>
        <taxon>Bdelloidea</taxon>
        <taxon>Philodinida</taxon>
        <taxon>Philodinidae</taxon>
        <taxon>Rotaria</taxon>
    </lineage>
</organism>
<name>A0A818RAD9_9BILA</name>
<reference evidence="3" key="1">
    <citation type="submission" date="2021-02" db="EMBL/GenBank/DDBJ databases">
        <authorList>
            <person name="Nowell W R."/>
        </authorList>
    </citation>
    <scope>NUCLEOTIDE SEQUENCE</scope>
</reference>
<accession>A0A818RAD9</accession>
<evidence type="ECO:0000256" key="1">
    <source>
        <dbReference type="SAM" id="MobiDB-lite"/>
    </source>
</evidence>
<feature type="region of interest" description="Disordered" evidence="1">
    <location>
        <begin position="184"/>
        <end position="204"/>
    </location>
</feature>
<keyword evidence="2" id="KW-0812">Transmembrane</keyword>
<proteinExistence type="predicted"/>
<dbReference type="AlphaFoldDB" id="A0A818RAD9"/>
<feature type="transmembrane region" description="Helical" evidence="2">
    <location>
        <begin position="27"/>
        <end position="46"/>
    </location>
</feature>
<evidence type="ECO:0000313" key="3">
    <source>
        <dbReference type="EMBL" id="CAF3648379.1"/>
    </source>
</evidence>